<feature type="region of interest" description="Disordered" evidence="2">
    <location>
        <begin position="414"/>
        <end position="436"/>
    </location>
</feature>
<dbReference type="STRING" id="1332264.BW730_08210"/>
<evidence type="ECO:0000256" key="1">
    <source>
        <dbReference type="ARBA" id="ARBA00006295"/>
    </source>
</evidence>
<evidence type="ECO:0000259" key="3">
    <source>
        <dbReference type="SMART" id="SM00470"/>
    </source>
</evidence>
<dbReference type="KEGG" id="tes:BW730_08210"/>
<sequence>MATIEYLSPSDLTFADNVRSTAAESLTQAFVQSISERGVLEPILAHRGEDGTVTVLAGHRRTLAAQQAELASVPVIIQEVEQKRADRIIDQLTENLHREGLGTSDVTQAIGQLALEGLSVTAIAKQTAMSRKEVKTAVSVAKSPVLVNALHTLTLDQAAELEAFVDDPEAVAKLIEAAEDDYFDHTLSQLRLEKAEKAGRVELTAELEAAGHRIATEEEAENALDTRRLRTSDGDRIEDHTGCPGHAHIIESRYVWHIDDEDERLDEFELRISDRRVLSLVEVCVDPKGNGHTDGWSSHATSKKSREDMTEEEKEEARVERRRVIANNKGWDAATEVRREWLANFAQAKTAPKGAHKLIAAFLWTLRDYGNYSPLASIYDEKKAEKELATASAGRLTQIALIWHLAKWEANTTRDTWRRPQSADPSSTTRNIAAPG</sequence>
<dbReference type="SUPFAM" id="SSF109709">
    <property type="entry name" value="KorB DNA-binding domain-like"/>
    <property type="match status" value="1"/>
</dbReference>
<dbReference type="Gene3D" id="1.10.10.2830">
    <property type="match status" value="1"/>
</dbReference>
<dbReference type="InterPro" id="IPR004437">
    <property type="entry name" value="ParB/RepB/Spo0J"/>
</dbReference>
<evidence type="ECO:0000313" key="4">
    <source>
        <dbReference type="EMBL" id="AQP47479.1"/>
    </source>
</evidence>
<dbReference type="AlphaFoldDB" id="A0A1Q2CMZ4"/>
<name>A0A1Q2CMZ4_9ACTN</name>
<dbReference type="GO" id="GO:0005694">
    <property type="term" value="C:chromosome"/>
    <property type="evidence" value="ECO:0007669"/>
    <property type="project" value="TreeGrafter"/>
</dbReference>
<dbReference type="SUPFAM" id="SSF110849">
    <property type="entry name" value="ParB/Sulfiredoxin"/>
    <property type="match status" value="1"/>
</dbReference>
<dbReference type="GO" id="GO:0003677">
    <property type="term" value="F:DNA binding"/>
    <property type="evidence" value="ECO:0007669"/>
    <property type="project" value="InterPro"/>
</dbReference>
<organism evidence="4 5">
    <name type="scientific">Tessaracoccus aquimaris</name>
    <dbReference type="NCBI Taxonomy" id="1332264"/>
    <lineage>
        <taxon>Bacteria</taxon>
        <taxon>Bacillati</taxon>
        <taxon>Actinomycetota</taxon>
        <taxon>Actinomycetes</taxon>
        <taxon>Propionibacteriales</taxon>
        <taxon>Propionibacteriaceae</taxon>
        <taxon>Tessaracoccus</taxon>
    </lineage>
</organism>
<evidence type="ECO:0000256" key="2">
    <source>
        <dbReference type="SAM" id="MobiDB-lite"/>
    </source>
</evidence>
<feature type="region of interest" description="Disordered" evidence="2">
    <location>
        <begin position="291"/>
        <end position="312"/>
    </location>
</feature>
<dbReference type="Pfam" id="PF02195">
    <property type="entry name" value="ParB_N"/>
    <property type="match status" value="1"/>
</dbReference>
<dbReference type="InterPro" id="IPR036086">
    <property type="entry name" value="ParB/Sulfiredoxin_sf"/>
</dbReference>
<dbReference type="NCBIfam" id="TIGR00180">
    <property type="entry name" value="parB_part"/>
    <property type="match status" value="1"/>
</dbReference>
<dbReference type="InterPro" id="IPR050336">
    <property type="entry name" value="Chromosome_partition/occlusion"/>
</dbReference>
<dbReference type="EMBL" id="CP019606">
    <property type="protein sequence ID" value="AQP47479.1"/>
    <property type="molecule type" value="Genomic_DNA"/>
</dbReference>
<keyword evidence="5" id="KW-1185">Reference proteome</keyword>
<protein>
    <recommendedName>
        <fullName evidence="3">ParB-like N-terminal domain-containing protein</fullName>
    </recommendedName>
</protein>
<comment type="similarity">
    <text evidence="1">Belongs to the ParB family.</text>
</comment>
<reference evidence="5" key="1">
    <citation type="submission" date="2017-02" db="EMBL/GenBank/DDBJ databases">
        <title>Tessaracoccus aquaemaris sp. nov., isolated from the intestine of a Korean rockfish, Sebastes schlegelii, in a marine aquaculture pond.</title>
        <authorList>
            <person name="Tak E.J."/>
            <person name="Bae J.-W."/>
        </authorList>
    </citation>
    <scope>NUCLEOTIDE SEQUENCE [LARGE SCALE GENOMIC DNA]</scope>
    <source>
        <strain evidence="5">NSG39</strain>
    </source>
</reference>
<dbReference type="Gene3D" id="3.90.1530.10">
    <property type="entry name" value="Conserved hypothetical protein from pyrococcus furiosus pfu- 392566-001, ParB domain"/>
    <property type="match status" value="1"/>
</dbReference>
<proteinExistence type="inferred from homology"/>
<evidence type="ECO:0000313" key="5">
    <source>
        <dbReference type="Proteomes" id="UP000188145"/>
    </source>
</evidence>
<feature type="domain" description="ParB-like N-terminal" evidence="3">
    <location>
        <begin position="5"/>
        <end position="96"/>
    </location>
</feature>
<feature type="compositionally biased region" description="Polar residues" evidence="2">
    <location>
        <begin position="423"/>
        <end position="436"/>
    </location>
</feature>
<dbReference type="Proteomes" id="UP000188145">
    <property type="component" value="Chromosome"/>
</dbReference>
<accession>A0A1Q2CMZ4</accession>
<dbReference type="InterPro" id="IPR003115">
    <property type="entry name" value="ParB_N"/>
</dbReference>
<dbReference type="PANTHER" id="PTHR33375">
    <property type="entry name" value="CHROMOSOME-PARTITIONING PROTEIN PARB-RELATED"/>
    <property type="match status" value="1"/>
</dbReference>
<dbReference type="PANTHER" id="PTHR33375:SF7">
    <property type="entry name" value="CHROMOSOME 2-PARTITIONING PROTEIN PARB-RELATED"/>
    <property type="match status" value="1"/>
</dbReference>
<gene>
    <name evidence="4" type="ORF">BW730_08210</name>
</gene>
<dbReference type="GO" id="GO:0007059">
    <property type="term" value="P:chromosome segregation"/>
    <property type="evidence" value="ECO:0007669"/>
    <property type="project" value="TreeGrafter"/>
</dbReference>
<dbReference type="OrthoDB" id="3846919at2"/>
<dbReference type="SMART" id="SM00470">
    <property type="entry name" value="ParB"/>
    <property type="match status" value="1"/>
</dbReference>
<dbReference type="RefSeq" id="WP_077685811.1">
    <property type="nucleotide sequence ID" value="NZ_CP019606.1"/>
</dbReference>